<evidence type="ECO:0000256" key="1">
    <source>
        <dbReference type="SAM" id="MobiDB-lite"/>
    </source>
</evidence>
<dbReference type="AlphaFoldDB" id="A0A7J7J9B1"/>
<feature type="compositionally biased region" description="Basic and acidic residues" evidence="1">
    <location>
        <begin position="346"/>
        <end position="357"/>
    </location>
</feature>
<feature type="compositionally biased region" description="Basic residues" evidence="1">
    <location>
        <begin position="166"/>
        <end position="178"/>
    </location>
</feature>
<protein>
    <submittedName>
        <fullName evidence="3">FAM188B</fullName>
    </submittedName>
</protein>
<organism evidence="3 4">
    <name type="scientific">Bugula neritina</name>
    <name type="common">Brown bryozoan</name>
    <name type="synonym">Sertularia neritina</name>
    <dbReference type="NCBI Taxonomy" id="10212"/>
    <lineage>
        <taxon>Eukaryota</taxon>
        <taxon>Metazoa</taxon>
        <taxon>Spiralia</taxon>
        <taxon>Lophotrochozoa</taxon>
        <taxon>Bryozoa</taxon>
        <taxon>Gymnolaemata</taxon>
        <taxon>Cheilostomatida</taxon>
        <taxon>Flustrina</taxon>
        <taxon>Buguloidea</taxon>
        <taxon>Bugulidae</taxon>
        <taxon>Bugula</taxon>
    </lineage>
</organism>
<sequence>MALSFIESLSIALVREFLKRKGLTSTYQTLDVEFPKDDDSITNRTELAKYLHIEKLLKQNKEEGSPLRTMLEIIAKYLAVGESEHYQKEVLPTQSHPQVRTHSARPKRSKITLELRNGSPIGKSANGGLVIEDDLETEQMIGRGLDDIINRTMPMERSPSPPTRMKSGKIGKQKKYSHRQSSGEATRSVYLKKPPDLPADGESEETPAVTSQIVSEHGDAAEDTAREVSCTKPVIDSCDEPHVAEEVKHNSFEGTNATPRDPVIGCQIEAHESQTVDASSNESHSNSVSDSANQLQPKPPEKVVSAGKSPVKSNIEKSIELLRQRRLMQQRAQSILESAGNEEETEHVPDYKNEAVVEPKAISTSAGENTEEEEESYSPRIISSPVAVELERSNDGQPPLSGDEASASKTETTTQEETVSKRPSQFLAVKEVISSAKPIDVQTAMVC</sequence>
<comment type="caution">
    <text evidence="3">The sequence shown here is derived from an EMBL/GenBank/DDBJ whole genome shotgun (WGS) entry which is preliminary data.</text>
</comment>
<accession>A0A7J7J9B1</accession>
<name>A0A7J7J9B1_BUGNE</name>
<feature type="domain" description="MINDY4 N-terminal dimerisation" evidence="2">
    <location>
        <begin position="6"/>
        <end position="78"/>
    </location>
</feature>
<gene>
    <name evidence="3" type="ORF">EB796_019534</name>
</gene>
<dbReference type="OrthoDB" id="10263628at2759"/>
<dbReference type="EMBL" id="VXIV02002890">
    <property type="protein sequence ID" value="KAF6022151.1"/>
    <property type="molecule type" value="Genomic_DNA"/>
</dbReference>
<feature type="compositionally biased region" description="Low complexity" evidence="1">
    <location>
        <begin position="276"/>
        <end position="292"/>
    </location>
</feature>
<evidence type="ECO:0000313" key="4">
    <source>
        <dbReference type="Proteomes" id="UP000593567"/>
    </source>
</evidence>
<dbReference type="Proteomes" id="UP000593567">
    <property type="component" value="Unassembled WGS sequence"/>
</dbReference>
<feature type="region of interest" description="Disordered" evidence="1">
    <location>
        <begin position="265"/>
        <end position="317"/>
    </location>
</feature>
<feature type="region of interest" description="Disordered" evidence="1">
    <location>
        <begin position="152"/>
        <end position="210"/>
    </location>
</feature>
<reference evidence="3" key="1">
    <citation type="submission" date="2020-06" db="EMBL/GenBank/DDBJ databases">
        <title>Draft genome of Bugula neritina, a colonial animal packing powerful symbionts and potential medicines.</title>
        <authorList>
            <person name="Rayko M."/>
        </authorList>
    </citation>
    <scope>NUCLEOTIDE SEQUENCE [LARGE SCALE GENOMIC DNA]</scope>
    <source>
        <strain evidence="3">Kwan_BN1</strain>
    </source>
</reference>
<dbReference type="Pfam" id="PF26038">
    <property type="entry name" value="Dimer_MINDY4_N"/>
    <property type="match status" value="1"/>
</dbReference>
<keyword evidence="4" id="KW-1185">Reference proteome</keyword>
<evidence type="ECO:0000313" key="3">
    <source>
        <dbReference type="EMBL" id="KAF6022151.1"/>
    </source>
</evidence>
<feature type="compositionally biased region" description="Polar residues" evidence="1">
    <location>
        <begin position="407"/>
        <end position="422"/>
    </location>
</feature>
<dbReference type="InterPro" id="IPR059022">
    <property type="entry name" value="MINDY4_N"/>
</dbReference>
<evidence type="ECO:0000259" key="2">
    <source>
        <dbReference type="Pfam" id="PF26038"/>
    </source>
</evidence>
<feature type="region of interest" description="Disordered" evidence="1">
    <location>
        <begin position="337"/>
        <end position="422"/>
    </location>
</feature>
<proteinExistence type="predicted"/>